<feature type="compositionally biased region" description="Low complexity" evidence="1">
    <location>
        <begin position="726"/>
        <end position="736"/>
    </location>
</feature>
<feature type="region of interest" description="Disordered" evidence="1">
    <location>
        <begin position="976"/>
        <end position="998"/>
    </location>
</feature>
<feature type="region of interest" description="Disordered" evidence="1">
    <location>
        <begin position="51"/>
        <end position="77"/>
    </location>
</feature>
<dbReference type="InterPro" id="IPR036575">
    <property type="entry name" value="TFIIS_cen_dom_sf"/>
</dbReference>
<dbReference type="PROSITE" id="PS51321">
    <property type="entry name" value="TFIIS_CENTRAL"/>
    <property type="match status" value="1"/>
</dbReference>
<dbReference type="Pfam" id="PF07744">
    <property type="entry name" value="SPOC"/>
    <property type="match status" value="1"/>
</dbReference>
<proteinExistence type="predicted"/>
<dbReference type="PANTHER" id="PTHR11477">
    <property type="entry name" value="TRANSCRIPTION FACTOR S-II ZINC FINGER DOMAIN-CONTAINING PROTEIN"/>
    <property type="match status" value="1"/>
</dbReference>
<dbReference type="Gene3D" id="1.10.472.30">
    <property type="entry name" value="Transcription elongation factor S-II, central domain"/>
    <property type="match status" value="1"/>
</dbReference>
<evidence type="ECO:0000313" key="5">
    <source>
        <dbReference type="RefSeq" id="XP_010249879.1"/>
    </source>
</evidence>
<feature type="region of interest" description="Disordered" evidence="1">
    <location>
        <begin position="698"/>
        <end position="777"/>
    </location>
</feature>
<dbReference type="PANTHER" id="PTHR11477:SF20">
    <property type="entry name" value="SPOC DOMAIN _ TRANSCRIPTION ELONGATION FACTOR S-II PROTEIN"/>
    <property type="match status" value="1"/>
</dbReference>
<evidence type="ECO:0000313" key="4">
    <source>
        <dbReference type="RefSeq" id="XP_010249878.1"/>
    </source>
</evidence>
<protein>
    <submittedName>
        <fullName evidence="4 5">Uncharacterized protein LOC104592288</fullName>
    </submittedName>
</protein>
<dbReference type="eggNOG" id="KOG1634">
    <property type="taxonomic scope" value="Eukaryota"/>
</dbReference>
<organism evidence="3 5">
    <name type="scientific">Nelumbo nucifera</name>
    <name type="common">Sacred lotus</name>
    <dbReference type="NCBI Taxonomy" id="4432"/>
    <lineage>
        <taxon>Eukaryota</taxon>
        <taxon>Viridiplantae</taxon>
        <taxon>Streptophyta</taxon>
        <taxon>Embryophyta</taxon>
        <taxon>Tracheophyta</taxon>
        <taxon>Spermatophyta</taxon>
        <taxon>Magnoliopsida</taxon>
        <taxon>Proteales</taxon>
        <taxon>Nelumbonaceae</taxon>
        <taxon>Nelumbo</taxon>
    </lineage>
</organism>
<dbReference type="OMA" id="MPNNRES"/>
<dbReference type="RefSeq" id="XP_010249878.1">
    <property type="nucleotide sequence ID" value="XM_010251576.2"/>
</dbReference>
<feature type="region of interest" description="Disordered" evidence="1">
    <location>
        <begin position="832"/>
        <end position="856"/>
    </location>
</feature>
<dbReference type="Proteomes" id="UP000189703">
    <property type="component" value="Unplaced"/>
</dbReference>
<sequence>MEPRSTYLGSPHLLANKQPAQMEPMPSNLMTRQFSISKQTVRIETLPTKAGSQHLSLPNKRTAQMEPSPKAQTESFESVRSKLRESLTTALALVSQQQNKLSDEGKTSQNEAADVPRQVHEDSQPAESVSATVDMASGHVPERHLETLPLQDLSSAHEPNDGQTSAQEVLSNENASKTWKVDGQEFQLKQVFPEEDASFINSFLIKDELLQGNGLCWATDLKVEVAETDECHPAKRPKLEHEEACRDGVEQACETLQTLAFKIEAELFKLFGGVNKKYKEKGRSLLFNLKDRNNPELREKVMSGEITPERLCSMTAEELASKELSQWRLAKAEELAQMVVLPDTEVDIRRLVRKTHKGEFQVEFEQDDSVSVEVAVGASSLSQIQPKTIEMNAQLPSKPSATETSEMAVKPEKNILEDKTPPSNTSAIQHDGTDYMQGFMVDELRDSEFLPPIVSLDEFMESLDSEPPSENLPVASGQDATISGEKRCPDVGTKLDSSDLGSVDPVDTTPSKLEKMDAKYKRTDSNVKSNDILIDMGASPPGSASKGEHIWEGTLQLNISTLVTVIGFFKSGEKTSTKEWPNFLEIKGRVRLNAFEKFLQGLHMSRSRAIMIVQFCWKEGSSQSGRANLSEVVDSYVMDERVGFAELPGVELYFCPPHTRMVEILGNLLPKDQAEALCSTDNSLIGVVVWKKAHLTSSISPNSSSHHKHSSKKQQYALRRQDKDANANGNTNATSTPPLPLGPPPTDPEPPPDDEPIDDVPPGFGPAAPRDEDDLPEFDFVRGTNVTASSVPKLSRGSGMAAFLAPSQPVPRPVEQMRELVHNYGQTALGANSGNWVDSHSGIEVQPWNDDDDIPEWQPQSLQQQQLPSPVAQPVNNFQQPLMPPHMVNQVLMQSKQASVQPSRPMGLLVAPQMPTQPLQPPMNMMQGQAQQSPAPMRQQGVWWVGSQGLSVQGTGTVQPLHFAGQLVEGQFYGAPPSFGAAQNSTDWRQDTSRSRGF</sequence>
<dbReference type="GO" id="GO:0005634">
    <property type="term" value="C:nucleus"/>
    <property type="evidence" value="ECO:0000318"/>
    <property type="project" value="GO_Central"/>
</dbReference>
<dbReference type="GO" id="GO:0006357">
    <property type="term" value="P:regulation of transcription by RNA polymerase II"/>
    <property type="evidence" value="ECO:0000318"/>
    <property type="project" value="GO_Central"/>
</dbReference>
<feature type="region of interest" description="Disordered" evidence="1">
    <location>
        <begin position="463"/>
        <end position="510"/>
    </location>
</feature>
<dbReference type="SUPFAM" id="SSF46942">
    <property type="entry name" value="Elongation factor TFIIS domain 2"/>
    <property type="match status" value="1"/>
</dbReference>
<evidence type="ECO:0000256" key="1">
    <source>
        <dbReference type="SAM" id="MobiDB-lite"/>
    </source>
</evidence>
<feature type="compositionally biased region" description="Basic and acidic residues" evidence="1">
    <location>
        <begin position="988"/>
        <end position="998"/>
    </location>
</feature>
<dbReference type="OrthoDB" id="1884872at2759"/>
<feature type="compositionally biased region" description="Pro residues" evidence="1">
    <location>
        <begin position="737"/>
        <end position="749"/>
    </location>
</feature>
<dbReference type="SMART" id="SM00510">
    <property type="entry name" value="TFS2M"/>
    <property type="match status" value="1"/>
</dbReference>
<evidence type="ECO:0000313" key="3">
    <source>
        <dbReference type="Proteomes" id="UP000189703"/>
    </source>
</evidence>
<dbReference type="InterPro" id="IPR012921">
    <property type="entry name" value="SPOC_C"/>
</dbReference>
<feature type="compositionally biased region" description="Polar residues" evidence="1">
    <location>
        <begin position="51"/>
        <end position="62"/>
    </location>
</feature>
<dbReference type="RefSeq" id="XP_010249879.1">
    <property type="nucleotide sequence ID" value="XM_010251577.2"/>
</dbReference>
<evidence type="ECO:0000259" key="2">
    <source>
        <dbReference type="PROSITE" id="PS51321"/>
    </source>
</evidence>
<reference evidence="4 5" key="1">
    <citation type="submission" date="2025-04" db="UniProtKB">
        <authorList>
            <consortium name="RefSeq"/>
        </authorList>
    </citation>
    <scope>IDENTIFICATION</scope>
</reference>
<keyword evidence="3" id="KW-1185">Reference proteome</keyword>
<name>A0A1U7ZP47_NELNU</name>
<dbReference type="STRING" id="4432.A0A1U7ZP47"/>
<dbReference type="InterPro" id="IPR003618">
    <property type="entry name" value="TFIIS_cen_dom"/>
</dbReference>
<dbReference type="GeneID" id="104592288"/>
<dbReference type="Pfam" id="PF07500">
    <property type="entry name" value="TFIIS_M"/>
    <property type="match status" value="1"/>
</dbReference>
<feature type="region of interest" description="Disordered" evidence="1">
    <location>
        <begin position="95"/>
        <end position="130"/>
    </location>
</feature>
<dbReference type="GO" id="GO:0006351">
    <property type="term" value="P:DNA-templated transcription"/>
    <property type="evidence" value="ECO:0007669"/>
    <property type="project" value="InterPro"/>
</dbReference>
<dbReference type="AlphaFoldDB" id="A0A1U7ZP47"/>
<accession>A0A1U7ZP47</accession>
<dbReference type="KEGG" id="nnu:104592288"/>
<dbReference type="CDD" id="cd21538">
    <property type="entry name" value="SPOC_TFIIS"/>
    <property type="match status" value="1"/>
</dbReference>
<feature type="domain" description="TFIIS central" evidence="2">
    <location>
        <begin position="235"/>
        <end position="347"/>
    </location>
</feature>
<gene>
    <name evidence="4 5" type="primary">LOC104592288</name>
</gene>